<feature type="transmembrane region" description="Helical" evidence="1">
    <location>
        <begin position="35"/>
        <end position="56"/>
    </location>
</feature>
<accession>A0A3N0EFJ6</accession>
<evidence type="ECO:0000313" key="4">
    <source>
        <dbReference type="Proteomes" id="UP000269198"/>
    </source>
</evidence>
<evidence type="ECO:0000313" key="3">
    <source>
        <dbReference type="EMBL" id="RNL86638.1"/>
    </source>
</evidence>
<reference evidence="3 4" key="1">
    <citation type="submission" date="2018-11" db="EMBL/GenBank/DDBJ databases">
        <title>The genome draft of YIM 96095.</title>
        <authorList>
            <person name="Tang S.-K."/>
            <person name="Chunyu W.-X."/>
            <person name="Feng Y.-Z."/>
        </authorList>
    </citation>
    <scope>NUCLEOTIDE SEQUENCE [LARGE SCALE GENOMIC DNA]</scope>
    <source>
        <strain evidence="3 4">YIM 96095</strain>
    </source>
</reference>
<name>A0A3N0EFJ6_9ACTN</name>
<protein>
    <submittedName>
        <fullName evidence="3">PH domain-containing protein</fullName>
    </submittedName>
</protein>
<dbReference type="Proteomes" id="UP000269198">
    <property type="component" value="Unassembled WGS sequence"/>
</dbReference>
<keyword evidence="1" id="KW-1133">Transmembrane helix</keyword>
<evidence type="ECO:0000259" key="2">
    <source>
        <dbReference type="Pfam" id="PF10756"/>
    </source>
</evidence>
<feature type="domain" description="Low molecular weight protein antigen 6 PH" evidence="2">
    <location>
        <begin position="57"/>
        <end position="127"/>
    </location>
</feature>
<evidence type="ECO:0000256" key="1">
    <source>
        <dbReference type="SAM" id="Phobius"/>
    </source>
</evidence>
<dbReference type="AlphaFoldDB" id="A0A3N0EFJ6"/>
<feature type="transmembrane region" description="Helical" evidence="1">
    <location>
        <begin position="9"/>
        <end position="29"/>
    </location>
</feature>
<proteinExistence type="predicted"/>
<keyword evidence="1" id="KW-0472">Membrane</keyword>
<dbReference type="OrthoDB" id="3824918at2"/>
<dbReference type="EMBL" id="RJMB01000003">
    <property type="protein sequence ID" value="RNL86638.1"/>
    <property type="molecule type" value="Genomic_DNA"/>
</dbReference>
<dbReference type="Pfam" id="PF10756">
    <property type="entry name" value="bPH_6"/>
    <property type="match status" value="1"/>
</dbReference>
<organism evidence="3 4">
    <name type="scientific">Halostreptopolyspora alba</name>
    <dbReference type="NCBI Taxonomy" id="2487137"/>
    <lineage>
        <taxon>Bacteria</taxon>
        <taxon>Bacillati</taxon>
        <taxon>Actinomycetota</taxon>
        <taxon>Actinomycetes</taxon>
        <taxon>Streptosporangiales</taxon>
        <taxon>Nocardiopsidaceae</taxon>
        <taxon>Halostreptopolyspora</taxon>
    </lineage>
</organism>
<comment type="caution">
    <text evidence="3">The sequence shown here is derived from an EMBL/GenBank/DDBJ whole genome shotgun (WGS) entry which is preliminary data.</text>
</comment>
<keyword evidence="1" id="KW-0812">Transmembrane</keyword>
<gene>
    <name evidence="3" type="ORF">EFW17_04215</name>
</gene>
<keyword evidence="4" id="KW-1185">Reference proteome</keyword>
<sequence length="141" mass="15464">MWRPRNVRIVAYGLAGLVMVTMVALAVVLPERFLVTDRIGLVLLGGVGVGVLHLLGRPRLVATEHRVTVVNSIRTHVLEWPEIVDIRMPVGEPWPSMDLADGSTLAVMAIQSNDGERARAGLTEFRELLHDRGEADEPDIG</sequence>
<dbReference type="InterPro" id="IPR019692">
    <property type="entry name" value="CFP-6_PH"/>
</dbReference>
<dbReference type="RefSeq" id="WP_123200163.1">
    <property type="nucleotide sequence ID" value="NZ_RJMB01000003.1"/>
</dbReference>